<gene>
    <name evidence="1" type="primary">CENPJ</name>
</gene>
<reference evidence="1" key="2">
    <citation type="submission" date="2016-06" db="EMBL/GenBank/DDBJ databases">
        <title>The genome of a short-lived fish provides insights into sex chromosome evolution and the genetic control of aging.</title>
        <authorList>
            <person name="Reichwald K."/>
            <person name="Felder M."/>
            <person name="Petzold A."/>
            <person name="Koch P."/>
            <person name="Groth M."/>
            <person name="Platzer M."/>
        </authorList>
    </citation>
    <scope>NUCLEOTIDE SEQUENCE</scope>
    <source>
        <tissue evidence="1">Brain</tissue>
    </source>
</reference>
<proteinExistence type="predicted"/>
<dbReference type="EMBL" id="HAEH01004507">
    <property type="protein sequence ID" value="SBR74103.1"/>
    <property type="molecule type" value="Transcribed_RNA"/>
</dbReference>
<reference evidence="1" key="1">
    <citation type="submission" date="2016-05" db="EMBL/GenBank/DDBJ databases">
        <authorList>
            <person name="Lavstsen T."/>
            <person name="Jespersen J.S."/>
        </authorList>
    </citation>
    <scope>NUCLEOTIDE SEQUENCE</scope>
    <source>
        <tissue evidence="1">Brain</tissue>
    </source>
</reference>
<evidence type="ECO:0000313" key="1">
    <source>
        <dbReference type="EMBL" id="SBR74103.1"/>
    </source>
</evidence>
<feature type="non-terminal residue" evidence="1">
    <location>
        <position position="1"/>
    </location>
</feature>
<dbReference type="AlphaFoldDB" id="A0A1A8NYK7"/>
<accession>A0A1A8NYK7</accession>
<sequence length="30" mass="3543">ETLILIIQNKLAFRCKCFGEQKHCATFMQK</sequence>
<name>A0A1A8NYK7_9TELE</name>
<organism evidence="1">
    <name type="scientific">Nothobranchius rachovii</name>
    <name type="common">bluefin notho</name>
    <dbReference type="NCBI Taxonomy" id="451742"/>
    <lineage>
        <taxon>Eukaryota</taxon>
        <taxon>Metazoa</taxon>
        <taxon>Chordata</taxon>
        <taxon>Craniata</taxon>
        <taxon>Vertebrata</taxon>
        <taxon>Euteleostomi</taxon>
        <taxon>Actinopterygii</taxon>
        <taxon>Neopterygii</taxon>
        <taxon>Teleostei</taxon>
        <taxon>Neoteleostei</taxon>
        <taxon>Acanthomorphata</taxon>
        <taxon>Ovalentaria</taxon>
        <taxon>Atherinomorphae</taxon>
        <taxon>Cyprinodontiformes</taxon>
        <taxon>Nothobranchiidae</taxon>
        <taxon>Nothobranchius</taxon>
    </lineage>
</organism>
<protein>
    <submittedName>
        <fullName evidence="1">Centromere protein J</fullName>
    </submittedName>
</protein>